<evidence type="ECO:0000259" key="1">
    <source>
        <dbReference type="Pfam" id="PF07702"/>
    </source>
</evidence>
<protein>
    <submittedName>
        <fullName evidence="2">Chorismate pyruvate-lyase/UbiC transcription regulator-associated domain protein</fullName>
    </submittedName>
    <submittedName>
        <fullName evidence="3">Transcription regulator HTH, GntR</fullName>
    </submittedName>
</protein>
<dbReference type="GO" id="GO:0006355">
    <property type="term" value="P:regulation of DNA-templated transcription"/>
    <property type="evidence" value="ECO:0007669"/>
    <property type="project" value="InterPro"/>
</dbReference>
<organism evidence="2">
    <name type="scientific">Acididesulfobacillus acetoxydans</name>
    <dbReference type="NCBI Taxonomy" id="1561005"/>
    <lineage>
        <taxon>Bacteria</taxon>
        <taxon>Bacillati</taxon>
        <taxon>Bacillota</taxon>
        <taxon>Clostridia</taxon>
        <taxon>Eubacteriales</taxon>
        <taxon>Peptococcaceae</taxon>
        <taxon>Acididesulfobacillus</taxon>
    </lineage>
</organism>
<dbReference type="InterPro" id="IPR011663">
    <property type="entry name" value="UTRA"/>
</dbReference>
<evidence type="ECO:0000313" key="4">
    <source>
        <dbReference type="Proteomes" id="UP001071230"/>
    </source>
</evidence>
<keyword evidence="2" id="KW-0670">Pyruvate</keyword>
<dbReference type="Proteomes" id="UP000836597">
    <property type="component" value="Chromosome"/>
</dbReference>
<evidence type="ECO:0000313" key="3">
    <source>
        <dbReference type="EMBL" id="CEJ09491.1"/>
    </source>
</evidence>
<feature type="domain" description="UbiC transcription regulator-associated" evidence="1">
    <location>
        <begin position="21"/>
        <end position="62"/>
    </location>
</feature>
<reference evidence="2" key="2">
    <citation type="submission" date="2020-01" db="EMBL/GenBank/DDBJ databases">
        <authorList>
            <person name="Hornung B."/>
        </authorList>
    </citation>
    <scope>NUCLEOTIDE SEQUENCE</scope>
    <source>
        <strain evidence="2">PacBioINE</strain>
    </source>
</reference>
<reference evidence="3" key="1">
    <citation type="submission" date="2014-11" db="EMBL/GenBank/DDBJ databases">
        <authorList>
            <person name="Hornung B.V."/>
        </authorList>
    </citation>
    <scope>NUCLEOTIDE SEQUENCE</scope>
    <source>
        <strain evidence="3">INE</strain>
    </source>
</reference>
<dbReference type="EMBL" id="LR746496">
    <property type="protein sequence ID" value="CAA7600710.1"/>
    <property type="molecule type" value="Genomic_DNA"/>
</dbReference>
<dbReference type="GO" id="GO:0003677">
    <property type="term" value="F:DNA binding"/>
    <property type="evidence" value="ECO:0007669"/>
    <property type="project" value="InterPro"/>
</dbReference>
<dbReference type="Proteomes" id="UP001071230">
    <property type="component" value="Unassembled WGS sequence"/>
</dbReference>
<accession>A0A8S0X4C8</accession>
<evidence type="ECO:0000313" key="2">
    <source>
        <dbReference type="EMBL" id="CAA7600710.1"/>
    </source>
</evidence>
<dbReference type="InterPro" id="IPR028978">
    <property type="entry name" value="Chorismate_lyase_/UTRA_dom_sf"/>
</dbReference>
<dbReference type="RefSeq" id="WP_240984345.1">
    <property type="nucleotide sequence ID" value="NZ_CDGJ01000132.1"/>
</dbReference>
<dbReference type="KEGG" id="aacx:DEACI_1363"/>
<sequence>MLPCALAILALTGLVGRSTMPELAGKLGVSAASPLLLLDQIHFDDRNLPILYSRLFFRPDYFVFHVVRKR</sequence>
<dbReference type="SUPFAM" id="SSF64288">
    <property type="entry name" value="Chorismate lyase-like"/>
    <property type="match status" value="1"/>
</dbReference>
<gene>
    <name evidence="2" type="ORF">DEACI_1363</name>
    <name evidence="3" type="ORF">DEACI_3975</name>
</gene>
<dbReference type="EMBL" id="CDGJ01000132">
    <property type="protein sequence ID" value="CEJ09491.1"/>
    <property type="molecule type" value="Genomic_DNA"/>
</dbReference>
<dbReference type="Gene3D" id="3.40.1410.10">
    <property type="entry name" value="Chorismate lyase-like"/>
    <property type="match status" value="1"/>
</dbReference>
<dbReference type="Pfam" id="PF07702">
    <property type="entry name" value="UTRA"/>
    <property type="match status" value="1"/>
</dbReference>
<dbReference type="AlphaFoldDB" id="A0A8S0X4C8"/>
<name>A0A8S0X4C8_9FIRM</name>
<proteinExistence type="predicted"/>
<keyword evidence="4" id="KW-1185">Reference proteome</keyword>